<dbReference type="PANTHER" id="PTHR11545">
    <property type="entry name" value="RIBOSOMAL PROTEIN L13"/>
    <property type="match status" value="1"/>
</dbReference>
<dbReference type="PANTHER" id="PTHR11545:SF2">
    <property type="entry name" value="LARGE RIBOSOMAL SUBUNIT PROTEIN UL13M"/>
    <property type="match status" value="1"/>
</dbReference>
<dbReference type="HAMAP" id="MF_01366">
    <property type="entry name" value="Ribosomal_uL13"/>
    <property type="match status" value="1"/>
</dbReference>
<comment type="caution">
    <text evidence="9">The sequence shown here is derived from an EMBL/GenBank/DDBJ whole genome shotgun (WGS) entry which is preliminary data.</text>
</comment>
<dbReference type="InterPro" id="IPR005823">
    <property type="entry name" value="Ribosomal_uL13_bac-type"/>
</dbReference>
<evidence type="ECO:0000256" key="8">
    <source>
        <dbReference type="SAM" id="MobiDB-lite"/>
    </source>
</evidence>
<dbReference type="Pfam" id="PF00572">
    <property type="entry name" value="Ribosomal_L13"/>
    <property type="match status" value="1"/>
</dbReference>
<evidence type="ECO:0000256" key="6">
    <source>
        <dbReference type="RuleBase" id="RU003877"/>
    </source>
</evidence>
<comment type="similarity">
    <text evidence="1 5 6">Belongs to the universal ribosomal protein uL13 family.</text>
</comment>
<dbReference type="GO" id="GO:0022625">
    <property type="term" value="C:cytosolic large ribosomal subunit"/>
    <property type="evidence" value="ECO:0007669"/>
    <property type="project" value="TreeGrafter"/>
</dbReference>
<evidence type="ECO:0000256" key="2">
    <source>
        <dbReference type="ARBA" id="ARBA00022980"/>
    </source>
</evidence>
<dbReference type="SUPFAM" id="SSF52161">
    <property type="entry name" value="Ribosomal protein L13"/>
    <property type="match status" value="1"/>
</dbReference>
<name>A0A502CLE7_9MICO</name>
<dbReference type="GO" id="GO:0003729">
    <property type="term" value="F:mRNA binding"/>
    <property type="evidence" value="ECO:0007669"/>
    <property type="project" value="UniProtKB-ARBA"/>
</dbReference>
<protein>
    <recommendedName>
        <fullName evidence="4 5">Large ribosomal subunit protein uL13</fullName>
    </recommendedName>
</protein>
<dbReference type="Gene3D" id="3.90.1180.10">
    <property type="entry name" value="Ribosomal protein L13"/>
    <property type="match status" value="1"/>
</dbReference>
<evidence type="ECO:0000256" key="7">
    <source>
        <dbReference type="RuleBase" id="RU003878"/>
    </source>
</evidence>
<evidence type="ECO:0000256" key="1">
    <source>
        <dbReference type="ARBA" id="ARBA00006227"/>
    </source>
</evidence>
<evidence type="ECO:0000313" key="10">
    <source>
        <dbReference type="Proteomes" id="UP000317722"/>
    </source>
</evidence>
<dbReference type="AlphaFoldDB" id="A0A502CLE7"/>
<dbReference type="InterPro" id="IPR005822">
    <property type="entry name" value="Ribosomal_uL13"/>
</dbReference>
<sequence length="147" mass="16060">MRTFTPKPAEVTRTWHVIDATDIVLGRLASQTAILLRGKHKTTFAPHVDGGDFVIIINAEKVALTGAKLEQKKAYRHSGFPGGLKSTSYTELLAKSPAKAVEKAVRGMLPHTTLGREQLTHLKVYAGSEHPHSAQKPVPFEITQVSQ</sequence>
<keyword evidence="10" id="KW-1185">Reference proteome</keyword>
<gene>
    <name evidence="5 7" type="primary">rplM</name>
    <name evidence="9" type="ORF">EAH86_18830</name>
</gene>
<dbReference type="PROSITE" id="PS00783">
    <property type="entry name" value="RIBOSOMAL_L13"/>
    <property type="match status" value="1"/>
</dbReference>
<evidence type="ECO:0000313" key="9">
    <source>
        <dbReference type="EMBL" id="TPG13390.1"/>
    </source>
</evidence>
<accession>A0A502CLE7</accession>
<dbReference type="FunFam" id="3.90.1180.10:FF:000001">
    <property type="entry name" value="50S ribosomal protein L13"/>
    <property type="match status" value="1"/>
</dbReference>
<feature type="region of interest" description="Disordered" evidence="8">
    <location>
        <begin position="128"/>
        <end position="147"/>
    </location>
</feature>
<dbReference type="EMBL" id="RCZM01000007">
    <property type="protein sequence ID" value="TPG13390.1"/>
    <property type="molecule type" value="Genomic_DNA"/>
</dbReference>
<keyword evidence="2 5" id="KW-0689">Ribosomal protein</keyword>
<dbReference type="NCBIfam" id="TIGR01066">
    <property type="entry name" value="rplM_bact"/>
    <property type="match status" value="1"/>
</dbReference>
<proteinExistence type="inferred from homology"/>
<dbReference type="GO" id="GO:0003735">
    <property type="term" value="F:structural constituent of ribosome"/>
    <property type="evidence" value="ECO:0007669"/>
    <property type="project" value="InterPro"/>
</dbReference>
<reference evidence="9 10" key="1">
    <citation type="journal article" date="2019" name="Environ. Microbiol.">
        <title>Species interactions and distinct microbial communities in high Arctic permafrost affected cryosols are associated with the CH4 and CO2 gas fluxes.</title>
        <authorList>
            <person name="Altshuler I."/>
            <person name="Hamel J."/>
            <person name="Turney S."/>
            <person name="Magnuson E."/>
            <person name="Levesque R."/>
            <person name="Greer C."/>
            <person name="Whyte L.G."/>
        </authorList>
    </citation>
    <scope>NUCLEOTIDE SEQUENCE [LARGE SCALE GENOMIC DNA]</scope>
    <source>
        <strain evidence="9 10">S9.3A</strain>
    </source>
</reference>
<dbReference type="OrthoDB" id="9801330at2"/>
<comment type="function">
    <text evidence="5 7">This protein is one of the early assembly proteins of the 50S ribosomal subunit, although it is not seen to bind rRNA by itself. It is important during the early stages of 50S assembly.</text>
</comment>
<evidence type="ECO:0000256" key="4">
    <source>
        <dbReference type="ARBA" id="ARBA00035201"/>
    </source>
</evidence>
<evidence type="ECO:0000256" key="5">
    <source>
        <dbReference type="HAMAP-Rule" id="MF_01366"/>
    </source>
</evidence>
<dbReference type="RefSeq" id="WP_140743592.1">
    <property type="nucleotide sequence ID" value="NZ_RCZM01000007.1"/>
</dbReference>
<dbReference type="InterPro" id="IPR036899">
    <property type="entry name" value="Ribosomal_uL13_sf"/>
</dbReference>
<dbReference type="Proteomes" id="UP000317722">
    <property type="component" value="Unassembled WGS sequence"/>
</dbReference>
<comment type="subunit">
    <text evidence="5">Part of the 50S ribosomal subunit.</text>
</comment>
<dbReference type="InterPro" id="IPR023563">
    <property type="entry name" value="Ribosomal_uL13_CS"/>
</dbReference>
<dbReference type="GO" id="GO:0006412">
    <property type="term" value="P:translation"/>
    <property type="evidence" value="ECO:0007669"/>
    <property type="project" value="UniProtKB-UniRule"/>
</dbReference>
<keyword evidence="3 5" id="KW-0687">Ribonucleoprotein</keyword>
<dbReference type="CDD" id="cd00392">
    <property type="entry name" value="Ribosomal_L13"/>
    <property type="match status" value="1"/>
</dbReference>
<evidence type="ECO:0000256" key="3">
    <source>
        <dbReference type="ARBA" id="ARBA00023274"/>
    </source>
</evidence>
<dbReference type="PIRSF" id="PIRSF002181">
    <property type="entry name" value="Ribosomal_L13"/>
    <property type="match status" value="1"/>
</dbReference>
<dbReference type="GO" id="GO:0017148">
    <property type="term" value="P:negative regulation of translation"/>
    <property type="evidence" value="ECO:0007669"/>
    <property type="project" value="TreeGrafter"/>
</dbReference>
<organism evidence="9 10">
    <name type="scientific">Pedococcus bigeumensis</name>
    <dbReference type="NCBI Taxonomy" id="433644"/>
    <lineage>
        <taxon>Bacteria</taxon>
        <taxon>Bacillati</taxon>
        <taxon>Actinomycetota</taxon>
        <taxon>Actinomycetes</taxon>
        <taxon>Micrococcales</taxon>
        <taxon>Intrasporangiaceae</taxon>
        <taxon>Pedococcus</taxon>
    </lineage>
</organism>